<keyword evidence="2" id="KW-1185">Reference proteome</keyword>
<dbReference type="AlphaFoldDB" id="A0A5J9TSR9"/>
<name>A0A5J9TSR9_9POAL</name>
<protein>
    <submittedName>
        <fullName evidence="1">Uncharacterized protein</fullName>
    </submittedName>
</protein>
<sequence length="59" mass="6701">MEESIAYAYLFEALLLSPFKLAQSMTKDDYMVQSMHGGIHTKHCKSSQLTLAEKLFTDT</sequence>
<evidence type="ECO:0000313" key="1">
    <source>
        <dbReference type="EMBL" id="TVU14436.1"/>
    </source>
</evidence>
<dbReference type="EMBL" id="RWGY01000031">
    <property type="protein sequence ID" value="TVU14436.1"/>
    <property type="molecule type" value="Genomic_DNA"/>
</dbReference>
<dbReference type="Gramene" id="TVU14436">
    <property type="protein sequence ID" value="TVU14436"/>
    <property type="gene ID" value="EJB05_37906"/>
</dbReference>
<dbReference type="Proteomes" id="UP000324897">
    <property type="component" value="Unassembled WGS sequence"/>
</dbReference>
<feature type="non-terminal residue" evidence="1">
    <location>
        <position position="1"/>
    </location>
</feature>
<gene>
    <name evidence="1" type="ORF">EJB05_37906</name>
</gene>
<comment type="caution">
    <text evidence="1">The sequence shown here is derived from an EMBL/GenBank/DDBJ whole genome shotgun (WGS) entry which is preliminary data.</text>
</comment>
<organism evidence="1 2">
    <name type="scientific">Eragrostis curvula</name>
    <name type="common">weeping love grass</name>
    <dbReference type="NCBI Taxonomy" id="38414"/>
    <lineage>
        <taxon>Eukaryota</taxon>
        <taxon>Viridiplantae</taxon>
        <taxon>Streptophyta</taxon>
        <taxon>Embryophyta</taxon>
        <taxon>Tracheophyta</taxon>
        <taxon>Spermatophyta</taxon>
        <taxon>Magnoliopsida</taxon>
        <taxon>Liliopsida</taxon>
        <taxon>Poales</taxon>
        <taxon>Poaceae</taxon>
        <taxon>PACMAD clade</taxon>
        <taxon>Chloridoideae</taxon>
        <taxon>Eragrostideae</taxon>
        <taxon>Eragrostidinae</taxon>
        <taxon>Eragrostis</taxon>
    </lineage>
</organism>
<proteinExistence type="predicted"/>
<reference evidence="1 2" key="1">
    <citation type="journal article" date="2019" name="Sci. Rep.">
        <title>A high-quality genome of Eragrostis curvula grass provides insights into Poaceae evolution and supports new strategies to enhance forage quality.</title>
        <authorList>
            <person name="Carballo J."/>
            <person name="Santos B.A.C.M."/>
            <person name="Zappacosta D."/>
            <person name="Garbus I."/>
            <person name="Selva J.P."/>
            <person name="Gallo C.A."/>
            <person name="Diaz A."/>
            <person name="Albertini E."/>
            <person name="Caccamo M."/>
            <person name="Echenique V."/>
        </authorList>
    </citation>
    <scope>NUCLEOTIDE SEQUENCE [LARGE SCALE GENOMIC DNA]</scope>
    <source>
        <strain evidence="2">cv. Victoria</strain>
        <tissue evidence="1">Leaf</tissue>
    </source>
</reference>
<evidence type="ECO:0000313" key="2">
    <source>
        <dbReference type="Proteomes" id="UP000324897"/>
    </source>
</evidence>
<accession>A0A5J9TSR9</accession>